<dbReference type="SUPFAM" id="SSF51905">
    <property type="entry name" value="FAD/NAD(P)-binding domain"/>
    <property type="match status" value="2"/>
</dbReference>
<comment type="cofactor">
    <cofactor evidence="1">
        <name>FAD</name>
        <dbReference type="ChEBI" id="CHEBI:57692"/>
    </cofactor>
</comment>
<dbReference type="EMBL" id="JACHGW010000012">
    <property type="protein sequence ID" value="MBB6054034.1"/>
    <property type="molecule type" value="Genomic_DNA"/>
</dbReference>
<keyword evidence="5" id="KW-0809">Transit peptide</keyword>
<evidence type="ECO:0000256" key="3">
    <source>
        <dbReference type="ARBA" id="ARBA00022719"/>
    </source>
</evidence>
<dbReference type="FunFam" id="3.50.50.60:FF:000034">
    <property type="entry name" value="sulfide:quinone oxidoreductase, mitochondrial"/>
    <property type="match status" value="1"/>
</dbReference>
<dbReference type="GO" id="GO:0048038">
    <property type="term" value="F:quinone binding"/>
    <property type="evidence" value="ECO:0007669"/>
    <property type="project" value="UniProtKB-KW"/>
</dbReference>
<keyword evidence="4" id="KW-0274">FAD</keyword>
<protein>
    <submittedName>
        <fullName evidence="8">Sulfide:quinone oxidoreductase</fullName>
        <ecNumber evidence="8">1.8.5.-</ecNumber>
    </submittedName>
</protein>
<feature type="domain" description="FAD/NAD(P)-binding" evidence="7">
    <location>
        <begin position="2"/>
        <end position="298"/>
    </location>
</feature>
<sequence length="391" mass="43027">MIVIVGGGTAGITVAARLVRAGKAGQVTLIEPSEKHYYQPLWTLVGGGITTVAESLRQEKDLIPHGVEWVKEKVASFQPEENQVTLASGKTLAYDYLIVAPGIQIDWNKVEGLVESIGKDGVCSNYDQRFVDSTWTSLQAVREGDVVFTMPSTPVKCGGAPQKIAYLAADYLKQHGLAGKTRVHFYSAGAKLFAVPEFEKVLSQTVARYGIQTHFRQDLVKVDAARKVAIFKNMDTGALTEQPYAMLHVTPPMSAPDFIKSSPLANQAGWIEADIKTLQHPRFLNVFALGDAAGLPTSKTGAAIRKQAPVLVSNLLAVMEKKAPTATYDGYTSCPVVTGYGRLVMAEFDYDNNVKQSFPFIDQKKERWDMYMVKRHLLPQMYWHGMLKGLL</sequence>
<keyword evidence="9" id="KW-1185">Reference proteome</keyword>
<accession>A0A7W9W8Y1</accession>
<dbReference type="InterPro" id="IPR023753">
    <property type="entry name" value="FAD/NAD-binding_dom"/>
</dbReference>
<evidence type="ECO:0000313" key="8">
    <source>
        <dbReference type="EMBL" id="MBB6054034.1"/>
    </source>
</evidence>
<reference evidence="8 9" key="1">
    <citation type="submission" date="2020-08" db="EMBL/GenBank/DDBJ databases">
        <title>Genomic Encyclopedia of Type Strains, Phase IV (KMG-IV): sequencing the most valuable type-strain genomes for metagenomic binning, comparative biology and taxonomic classification.</title>
        <authorList>
            <person name="Goeker M."/>
        </authorList>
    </citation>
    <scope>NUCLEOTIDE SEQUENCE [LARGE SCALE GENOMIC DNA]</scope>
    <source>
        <strain evidence="8 9">DSM 23562</strain>
    </source>
</reference>
<keyword evidence="2" id="KW-0285">Flavoprotein</keyword>
<dbReference type="PANTHER" id="PTHR10632:SF2">
    <property type="entry name" value="SULFIDE:QUINONE OXIDOREDUCTASE, MITOCHONDRIAL"/>
    <property type="match status" value="1"/>
</dbReference>
<comment type="caution">
    <text evidence="8">The sequence shown here is derived from an EMBL/GenBank/DDBJ whole genome shotgun (WGS) entry which is preliminary data.</text>
</comment>
<dbReference type="Gene3D" id="3.50.50.60">
    <property type="entry name" value="FAD/NAD(P)-binding domain"/>
    <property type="match status" value="2"/>
</dbReference>
<evidence type="ECO:0000256" key="2">
    <source>
        <dbReference type="ARBA" id="ARBA00022630"/>
    </source>
</evidence>
<evidence type="ECO:0000256" key="4">
    <source>
        <dbReference type="ARBA" id="ARBA00022827"/>
    </source>
</evidence>
<dbReference type="GO" id="GO:0071949">
    <property type="term" value="F:FAD binding"/>
    <property type="evidence" value="ECO:0007669"/>
    <property type="project" value="TreeGrafter"/>
</dbReference>
<dbReference type="EC" id="1.8.5.-" evidence="8"/>
<keyword evidence="3" id="KW-0874">Quinone</keyword>
<dbReference type="InterPro" id="IPR015904">
    <property type="entry name" value="Sulphide_quinone_reductase"/>
</dbReference>
<keyword evidence="6 8" id="KW-0560">Oxidoreductase</keyword>
<dbReference type="Pfam" id="PF07992">
    <property type="entry name" value="Pyr_redox_2"/>
    <property type="match status" value="1"/>
</dbReference>
<dbReference type="Proteomes" id="UP000520814">
    <property type="component" value="Unassembled WGS sequence"/>
</dbReference>
<name>A0A7W9W8Y1_ARMRO</name>
<dbReference type="PANTHER" id="PTHR10632">
    <property type="entry name" value="SULFIDE:QUINONE OXIDOREDUCTASE"/>
    <property type="match status" value="1"/>
</dbReference>
<gene>
    <name evidence="8" type="ORF">HNQ39_005881</name>
</gene>
<dbReference type="GO" id="GO:0070224">
    <property type="term" value="F:sulfide:quinone oxidoreductase activity"/>
    <property type="evidence" value="ECO:0007669"/>
    <property type="project" value="TreeGrafter"/>
</dbReference>
<evidence type="ECO:0000256" key="1">
    <source>
        <dbReference type="ARBA" id="ARBA00001974"/>
    </source>
</evidence>
<organism evidence="8 9">
    <name type="scientific">Armatimonas rosea</name>
    <dbReference type="NCBI Taxonomy" id="685828"/>
    <lineage>
        <taxon>Bacteria</taxon>
        <taxon>Bacillati</taxon>
        <taxon>Armatimonadota</taxon>
        <taxon>Armatimonadia</taxon>
        <taxon>Armatimonadales</taxon>
        <taxon>Armatimonadaceae</taxon>
        <taxon>Armatimonas</taxon>
    </lineage>
</organism>
<dbReference type="GO" id="GO:0070221">
    <property type="term" value="P:sulfide oxidation, using sulfide:quinone oxidoreductase"/>
    <property type="evidence" value="ECO:0007669"/>
    <property type="project" value="TreeGrafter"/>
</dbReference>
<proteinExistence type="predicted"/>
<dbReference type="AlphaFoldDB" id="A0A7W9W8Y1"/>
<evidence type="ECO:0000313" key="9">
    <source>
        <dbReference type="Proteomes" id="UP000520814"/>
    </source>
</evidence>
<dbReference type="RefSeq" id="WP_184204115.1">
    <property type="nucleotide sequence ID" value="NZ_JACHGW010000012.1"/>
</dbReference>
<evidence type="ECO:0000256" key="5">
    <source>
        <dbReference type="ARBA" id="ARBA00022946"/>
    </source>
</evidence>
<evidence type="ECO:0000259" key="7">
    <source>
        <dbReference type="Pfam" id="PF07992"/>
    </source>
</evidence>
<dbReference type="InterPro" id="IPR036188">
    <property type="entry name" value="FAD/NAD-bd_sf"/>
</dbReference>
<evidence type="ECO:0000256" key="6">
    <source>
        <dbReference type="ARBA" id="ARBA00023002"/>
    </source>
</evidence>